<dbReference type="GO" id="GO:0051536">
    <property type="term" value="F:iron-sulfur cluster binding"/>
    <property type="evidence" value="ECO:0007669"/>
    <property type="project" value="UniProtKB-KW"/>
</dbReference>
<dbReference type="SUPFAM" id="SSF48150">
    <property type="entry name" value="DNA-glycosylase"/>
    <property type="match status" value="1"/>
</dbReference>
<dbReference type="InterPro" id="IPR003265">
    <property type="entry name" value="HhH-GPD_domain"/>
</dbReference>
<dbReference type="InterPro" id="IPR023170">
    <property type="entry name" value="HhH_base_excis_C"/>
</dbReference>
<comment type="similarity">
    <text evidence="2">Belongs to the Nth/MutY family.</text>
</comment>
<keyword evidence="6" id="KW-0408">Iron</keyword>
<dbReference type="Gene3D" id="1.10.1670.10">
    <property type="entry name" value="Helix-hairpin-Helix base-excision DNA repair enzymes (C-terminal)"/>
    <property type="match status" value="1"/>
</dbReference>
<accession>A0A841HX77</accession>
<keyword evidence="11" id="KW-0540">Nuclease</keyword>
<comment type="cofactor">
    <cofactor evidence="1">
        <name>[4Fe-4S] cluster</name>
        <dbReference type="ChEBI" id="CHEBI:49883"/>
    </cofactor>
</comment>
<evidence type="ECO:0000256" key="6">
    <source>
        <dbReference type="ARBA" id="ARBA00023004"/>
    </source>
</evidence>
<dbReference type="PIRSF" id="PIRSF001435">
    <property type="entry name" value="Nth"/>
    <property type="match status" value="1"/>
</dbReference>
<dbReference type="GO" id="GO:0046872">
    <property type="term" value="F:metal ion binding"/>
    <property type="evidence" value="ECO:0007669"/>
    <property type="project" value="UniProtKB-KW"/>
</dbReference>
<evidence type="ECO:0000256" key="9">
    <source>
        <dbReference type="ARBA" id="ARBA00023295"/>
    </source>
</evidence>
<dbReference type="RefSeq" id="WP_183984919.1">
    <property type="nucleotide sequence ID" value="NZ_JACHHG010000003.1"/>
</dbReference>
<dbReference type="SMART" id="SM00478">
    <property type="entry name" value="ENDO3c"/>
    <property type="match status" value="1"/>
</dbReference>
<keyword evidence="11" id="KW-0255">Endonuclease</keyword>
<evidence type="ECO:0000256" key="4">
    <source>
        <dbReference type="ARBA" id="ARBA00022763"/>
    </source>
</evidence>
<evidence type="ECO:0000259" key="10">
    <source>
        <dbReference type="SMART" id="SM00478"/>
    </source>
</evidence>
<keyword evidence="7" id="KW-0411">Iron-sulfur</keyword>
<sequence>MKGPEARLPEIAARLAETYGVAPPPLEDLSARDPLGGLIATLLSQQNTAAITRRQFAALLERFPTWQDALEAGERAVAAALREAGGGLSAVKARYIVSALRRIAADRGELSLDFLRDLPDPEVRAYLENLPGVGMKTASCVMMFDLGRTAMPVDTHIHRIARRLELVPAAASAVHTERWFAEHLEAGWQARYVFHVSAIRHGRQTCRAPRPRCGDCALFELCPSGPLYL</sequence>
<dbReference type="CDD" id="cd00056">
    <property type="entry name" value="ENDO3c"/>
    <property type="match status" value="1"/>
</dbReference>
<dbReference type="Proteomes" id="UP000569951">
    <property type="component" value="Unassembled WGS sequence"/>
</dbReference>
<dbReference type="EMBL" id="JACHHG010000003">
    <property type="protein sequence ID" value="MBB6097453.1"/>
    <property type="molecule type" value="Genomic_DNA"/>
</dbReference>
<keyword evidence="12" id="KW-1185">Reference proteome</keyword>
<dbReference type="GO" id="GO:0140078">
    <property type="term" value="F:class I DNA-(apurinic or apyrimidinic site) endonuclease activity"/>
    <property type="evidence" value="ECO:0007669"/>
    <property type="project" value="UniProtKB-EC"/>
</dbReference>
<keyword evidence="11" id="KW-0456">Lyase</keyword>
<dbReference type="Gene3D" id="1.10.340.30">
    <property type="entry name" value="Hypothetical protein, domain 2"/>
    <property type="match status" value="1"/>
</dbReference>
<name>A0A841HX77_9DEIO</name>
<evidence type="ECO:0000256" key="8">
    <source>
        <dbReference type="ARBA" id="ARBA00023204"/>
    </source>
</evidence>
<proteinExistence type="inferred from homology"/>
<protein>
    <submittedName>
        <fullName evidence="11">Endonuclease-3</fullName>
        <ecNumber evidence="11">4.2.99.18</ecNumber>
    </submittedName>
</protein>
<keyword evidence="3" id="KW-0479">Metal-binding</keyword>
<keyword evidence="9" id="KW-0326">Glycosidase</keyword>
<feature type="domain" description="HhH-GPD" evidence="10">
    <location>
        <begin position="43"/>
        <end position="204"/>
    </location>
</feature>
<evidence type="ECO:0000256" key="7">
    <source>
        <dbReference type="ARBA" id="ARBA00023014"/>
    </source>
</evidence>
<evidence type="ECO:0000256" key="1">
    <source>
        <dbReference type="ARBA" id="ARBA00001966"/>
    </source>
</evidence>
<keyword evidence="5" id="KW-0378">Hydrolase</keyword>
<dbReference type="GO" id="GO:0016798">
    <property type="term" value="F:hydrolase activity, acting on glycosyl bonds"/>
    <property type="evidence" value="ECO:0007669"/>
    <property type="project" value="UniProtKB-KW"/>
</dbReference>
<evidence type="ECO:0000256" key="5">
    <source>
        <dbReference type="ARBA" id="ARBA00022801"/>
    </source>
</evidence>
<dbReference type="Pfam" id="PF00730">
    <property type="entry name" value="HhH-GPD"/>
    <property type="match status" value="1"/>
</dbReference>
<evidence type="ECO:0000256" key="2">
    <source>
        <dbReference type="ARBA" id="ARBA00008343"/>
    </source>
</evidence>
<dbReference type="InterPro" id="IPR004035">
    <property type="entry name" value="Endouclease-III_FeS-bd_BS"/>
</dbReference>
<dbReference type="PANTHER" id="PTHR47203:SF1">
    <property type="entry name" value="HYPOTHETICAL BASE EXCISION DNA REPAIR PROTEIN (EUROFUNG)"/>
    <property type="match status" value="1"/>
</dbReference>
<reference evidence="11 12" key="1">
    <citation type="submission" date="2020-08" db="EMBL/GenBank/DDBJ databases">
        <title>Genomic Encyclopedia of Type Strains, Phase IV (KMG-IV): sequencing the most valuable type-strain genomes for metagenomic binning, comparative biology and taxonomic classification.</title>
        <authorList>
            <person name="Goeker M."/>
        </authorList>
    </citation>
    <scope>NUCLEOTIDE SEQUENCE [LARGE SCALE GENOMIC DNA]</scope>
    <source>
        <strain evidence="11 12">DSM 21458</strain>
    </source>
</reference>
<dbReference type="GO" id="GO:0006284">
    <property type="term" value="P:base-excision repair"/>
    <property type="evidence" value="ECO:0007669"/>
    <property type="project" value="InterPro"/>
</dbReference>
<gene>
    <name evidence="11" type="ORF">HNR42_000870</name>
</gene>
<keyword evidence="4" id="KW-0227">DNA damage</keyword>
<dbReference type="PANTHER" id="PTHR47203">
    <property type="match status" value="1"/>
</dbReference>
<dbReference type="PROSITE" id="PS00764">
    <property type="entry name" value="ENDONUCLEASE_III_1"/>
    <property type="match status" value="1"/>
</dbReference>
<dbReference type="InterPro" id="IPR011257">
    <property type="entry name" value="DNA_glycosylase"/>
</dbReference>
<keyword evidence="8" id="KW-0234">DNA repair</keyword>
<comment type="caution">
    <text evidence="11">The sequence shown here is derived from an EMBL/GenBank/DDBJ whole genome shotgun (WGS) entry which is preliminary data.</text>
</comment>
<evidence type="ECO:0000313" key="11">
    <source>
        <dbReference type="EMBL" id="MBB6097453.1"/>
    </source>
</evidence>
<organism evidence="11 12">
    <name type="scientific">Deinobacterium chartae</name>
    <dbReference type="NCBI Taxonomy" id="521158"/>
    <lineage>
        <taxon>Bacteria</taxon>
        <taxon>Thermotogati</taxon>
        <taxon>Deinococcota</taxon>
        <taxon>Deinococci</taxon>
        <taxon>Deinococcales</taxon>
        <taxon>Deinococcaceae</taxon>
        <taxon>Deinobacterium</taxon>
    </lineage>
</organism>
<dbReference type="EC" id="4.2.99.18" evidence="11"/>
<dbReference type="AlphaFoldDB" id="A0A841HX77"/>
<evidence type="ECO:0000256" key="3">
    <source>
        <dbReference type="ARBA" id="ARBA00022723"/>
    </source>
</evidence>
<evidence type="ECO:0000313" key="12">
    <source>
        <dbReference type="Proteomes" id="UP000569951"/>
    </source>
</evidence>